<name>A0A426XCV9_ENSVE</name>
<feature type="region of interest" description="Disordered" evidence="1">
    <location>
        <begin position="77"/>
        <end position="117"/>
    </location>
</feature>
<accession>A0A426XCV9</accession>
<dbReference type="EMBL" id="AMZH03022432">
    <property type="protein sequence ID" value="RRT37317.1"/>
    <property type="molecule type" value="Genomic_DNA"/>
</dbReference>
<evidence type="ECO:0000313" key="2">
    <source>
        <dbReference type="EMBL" id="RRT37317.1"/>
    </source>
</evidence>
<evidence type="ECO:0000313" key="3">
    <source>
        <dbReference type="Proteomes" id="UP000287651"/>
    </source>
</evidence>
<reference evidence="2 3" key="1">
    <citation type="journal article" date="2014" name="Agronomy (Basel)">
        <title>A Draft Genome Sequence for Ensete ventricosum, the Drought-Tolerant Tree Against Hunger.</title>
        <authorList>
            <person name="Harrison J."/>
            <person name="Moore K.A."/>
            <person name="Paszkiewicz K."/>
            <person name="Jones T."/>
            <person name="Grant M."/>
            <person name="Ambacheew D."/>
            <person name="Muzemil S."/>
            <person name="Studholme D.J."/>
        </authorList>
    </citation>
    <scope>NUCLEOTIDE SEQUENCE [LARGE SCALE GENOMIC DNA]</scope>
</reference>
<evidence type="ECO:0000256" key="1">
    <source>
        <dbReference type="SAM" id="MobiDB-lite"/>
    </source>
</evidence>
<gene>
    <name evidence="2" type="ORF">B296_00033603</name>
</gene>
<dbReference type="Proteomes" id="UP000287651">
    <property type="component" value="Unassembled WGS sequence"/>
</dbReference>
<protein>
    <submittedName>
        <fullName evidence="2">Uncharacterized protein</fullName>
    </submittedName>
</protein>
<sequence length="168" mass="17912">MVDLLHPLHPDLEIQGYTISLAKAVRTRGIRPWLGHLQGWLATASPPVGAAGHGLATCKGAAGSVARGNSYLQHDARKGGRLQGARNEQPSVTSPQGVVASDQHARGGPRAVTCRGNSADRRSSCRWARATTAYAVPQRGQEGLGQSFYKKDDLAPLNSENTKDCHRV</sequence>
<dbReference type="AlphaFoldDB" id="A0A426XCV9"/>
<comment type="caution">
    <text evidence="2">The sequence shown here is derived from an EMBL/GenBank/DDBJ whole genome shotgun (WGS) entry which is preliminary data.</text>
</comment>
<feature type="compositionally biased region" description="Polar residues" evidence="1">
    <location>
        <begin position="86"/>
        <end position="96"/>
    </location>
</feature>
<organism evidence="2 3">
    <name type="scientific">Ensete ventricosum</name>
    <name type="common">Abyssinian banana</name>
    <name type="synonym">Musa ensete</name>
    <dbReference type="NCBI Taxonomy" id="4639"/>
    <lineage>
        <taxon>Eukaryota</taxon>
        <taxon>Viridiplantae</taxon>
        <taxon>Streptophyta</taxon>
        <taxon>Embryophyta</taxon>
        <taxon>Tracheophyta</taxon>
        <taxon>Spermatophyta</taxon>
        <taxon>Magnoliopsida</taxon>
        <taxon>Liliopsida</taxon>
        <taxon>Zingiberales</taxon>
        <taxon>Musaceae</taxon>
        <taxon>Ensete</taxon>
    </lineage>
</organism>
<proteinExistence type="predicted"/>